<feature type="compositionally biased region" description="Polar residues" evidence="1">
    <location>
        <begin position="56"/>
        <end position="70"/>
    </location>
</feature>
<name>A9HC08_GLUDA</name>
<evidence type="ECO:0000256" key="1">
    <source>
        <dbReference type="SAM" id="MobiDB-lite"/>
    </source>
</evidence>
<dbReference type="KEGG" id="gdi:GDI0938"/>
<dbReference type="AlphaFoldDB" id="A9HC08"/>
<dbReference type="Proteomes" id="UP000001176">
    <property type="component" value="Chromosome"/>
</dbReference>
<reference evidence="2 3" key="1">
    <citation type="journal article" date="2009" name="BMC Genomics">
        <title>Complete genome sequence of the sugarcane nitrogen-fixing endophyte Gluconacetobacter diazotrophicus Pal5.</title>
        <authorList>
            <person name="Bertalan M."/>
            <person name="Albano R."/>
            <person name="Padua V."/>
            <person name="Rouws L."/>
            <person name="Rojas C."/>
            <person name="Hemerly A."/>
            <person name="Teixeira K."/>
            <person name="Schwab S."/>
            <person name="Araujo J."/>
            <person name="Oliveira A."/>
            <person name="Franca L."/>
            <person name="Magalhaes V."/>
            <person name="Alqueres S."/>
            <person name="Cardoso A."/>
            <person name="Almeida W."/>
            <person name="Loureiro M.M."/>
            <person name="Nogueira E."/>
            <person name="Cidade D."/>
            <person name="Oliveira D."/>
            <person name="Simao T."/>
            <person name="Macedo J."/>
            <person name="Valadao A."/>
            <person name="Dreschsel M."/>
            <person name="Freitas F."/>
            <person name="Vidal M."/>
            <person name="Guedes H."/>
            <person name="Rodrigues E."/>
            <person name="Meneses C."/>
            <person name="Brioso P."/>
            <person name="Pozzer L."/>
            <person name="Figueiredo D."/>
            <person name="Montano H."/>
            <person name="Junior J."/>
            <person name="Filho G."/>
            <person name="Flores V."/>
            <person name="Ferreira B."/>
            <person name="Branco A."/>
            <person name="Gonzalez P."/>
            <person name="Guillobel H."/>
            <person name="Lemos M."/>
            <person name="Seibel L."/>
            <person name="Macedo J."/>
            <person name="Alves-Ferreira M."/>
            <person name="Sachetto-Martins G."/>
            <person name="Coelho A."/>
            <person name="Santos E."/>
            <person name="Amaral G."/>
            <person name="Neves A."/>
            <person name="Pacheco A.B."/>
            <person name="Carvalho D."/>
            <person name="Lery L."/>
            <person name="Bisch P."/>
            <person name="Rossle S.C."/>
            <person name="Urmenyi T."/>
            <person name="Kruger W.V."/>
            <person name="Martins O."/>
            <person name="Baldani J.I."/>
            <person name="Ferreira P.C."/>
        </authorList>
    </citation>
    <scope>NUCLEOTIDE SEQUENCE [LARGE SCALE GENOMIC DNA]</scope>
    <source>
        <strain evidence="3">ATCC 49037 / DSM 5601 / CCUG 37298 / CIP 103539 / LMG 7603 / PAl5</strain>
    </source>
</reference>
<sequence length="77" mass="8432">MRCRIIVGSVGTGCKSPQNHKNGLETWPVERESREAARPSCVSERRSRAALMAVSTGAQETRVGSPTGRVSSPFFRR</sequence>
<evidence type="ECO:0000313" key="3">
    <source>
        <dbReference type="Proteomes" id="UP000001176"/>
    </source>
</evidence>
<dbReference type="EMBL" id="AM889285">
    <property type="protein sequence ID" value="CAP54881.1"/>
    <property type="molecule type" value="Genomic_DNA"/>
</dbReference>
<keyword evidence="3" id="KW-1185">Reference proteome</keyword>
<protein>
    <submittedName>
        <fullName evidence="2">Uncharacterized protein</fullName>
    </submittedName>
</protein>
<accession>A9HC08</accession>
<evidence type="ECO:0000313" key="2">
    <source>
        <dbReference type="EMBL" id="CAP54881.1"/>
    </source>
</evidence>
<proteinExistence type="predicted"/>
<feature type="region of interest" description="Disordered" evidence="1">
    <location>
        <begin position="54"/>
        <end position="77"/>
    </location>
</feature>
<organism evidence="2 3">
    <name type="scientific">Gluconacetobacter diazotrophicus (strain ATCC 49037 / DSM 5601 / CCUG 37298 / CIP 103539 / LMG 7603 / PAl5)</name>
    <dbReference type="NCBI Taxonomy" id="272568"/>
    <lineage>
        <taxon>Bacteria</taxon>
        <taxon>Pseudomonadati</taxon>
        <taxon>Pseudomonadota</taxon>
        <taxon>Alphaproteobacteria</taxon>
        <taxon>Acetobacterales</taxon>
        <taxon>Acetobacteraceae</taxon>
        <taxon>Gluconacetobacter</taxon>
    </lineage>
</organism>
<gene>
    <name evidence="2" type="ordered locus">GDI0938</name>
</gene>